<evidence type="ECO:0000256" key="1">
    <source>
        <dbReference type="ARBA" id="ARBA00022448"/>
    </source>
</evidence>
<evidence type="ECO:0000256" key="3">
    <source>
        <dbReference type="ARBA" id="ARBA00022840"/>
    </source>
</evidence>
<organism evidence="5 6">
    <name type="scientific">Pseudomonas baltica</name>
    <dbReference type="NCBI Taxonomy" id="2762576"/>
    <lineage>
        <taxon>Bacteria</taxon>
        <taxon>Pseudomonadati</taxon>
        <taxon>Pseudomonadota</taxon>
        <taxon>Gammaproteobacteria</taxon>
        <taxon>Pseudomonadales</taxon>
        <taxon>Pseudomonadaceae</taxon>
        <taxon>Pseudomonas</taxon>
    </lineage>
</organism>
<accession>A0A7X1G444</accession>
<dbReference type="FunFam" id="3.40.50.300:FF:000425">
    <property type="entry name" value="Probable ABC transporter, ATP-binding subunit"/>
    <property type="match status" value="1"/>
</dbReference>
<dbReference type="EMBL" id="JACMYH010000001">
    <property type="protein sequence ID" value="MBC2678055.1"/>
    <property type="molecule type" value="Genomic_DNA"/>
</dbReference>
<dbReference type="InterPro" id="IPR003439">
    <property type="entry name" value="ABC_transporter-like_ATP-bd"/>
</dbReference>
<dbReference type="RefSeq" id="WP_185793846.1">
    <property type="nucleotide sequence ID" value="NZ_JACMYH010000001.1"/>
</dbReference>
<evidence type="ECO:0000313" key="6">
    <source>
        <dbReference type="Proteomes" id="UP000546173"/>
    </source>
</evidence>
<keyword evidence="6" id="KW-1185">Reference proteome</keyword>
<dbReference type="GO" id="GO:0022857">
    <property type="term" value="F:transmembrane transporter activity"/>
    <property type="evidence" value="ECO:0007669"/>
    <property type="project" value="InterPro"/>
</dbReference>
<dbReference type="Gene3D" id="2.40.50.100">
    <property type="match status" value="1"/>
</dbReference>
<evidence type="ECO:0000256" key="2">
    <source>
        <dbReference type="ARBA" id="ARBA00022741"/>
    </source>
</evidence>
<dbReference type="Pfam" id="PF00005">
    <property type="entry name" value="ABC_tran"/>
    <property type="match status" value="1"/>
</dbReference>
<feature type="domain" description="ABC transporter" evidence="4">
    <location>
        <begin position="10"/>
        <end position="241"/>
    </location>
</feature>
<dbReference type="Pfam" id="PF08402">
    <property type="entry name" value="TOBE_2"/>
    <property type="match status" value="1"/>
</dbReference>
<protein>
    <submittedName>
        <fullName evidence="5">ABC transporter ATP-binding protein</fullName>
    </submittedName>
</protein>
<sequence>MTTATAGFDLTLDDIFHQYAGAAPAVDHITLEVAAGELVALLGPSGCGKTTLLRIIGGFQPQTSGKVVIGGKLIDHLPPHHRDIGIVFQNYALFPHLSVAENIAYGLDARGVPRSRRKQRIDEMLEMIQLGHLADRYPRQLSGGQQQRVALARALAVEPRILLLDEPFSALDKSLRMDMQIEIKRLQRQSGVTCVMVTHDQEEALSMADRVAVLNAGRLEQFAAPSKIYDSPSSLFVNTFVGSANVLPGTLESYAGESARIRLADGSLLACRTPRDARPGSAVVACIRPENLELTEAGDGFPAQVELGLPLGPSIVHEMLTPGGQRIKIASPRGLGAEPLKPGTQVSLRPISAHAITTFTAPSL</sequence>
<dbReference type="GO" id="GO:0043190">
    <property type="term" value="C:ATP-binding cassette (ABC) transporter complex"/>
    <property type="evidence" value="ECO:0007669"/>
    <property type="project" value="InterPro"/>
</dbReference>
<name>A0A7X1G444_9PSED</name>
<evidence type="ECO:0000259" key="4">
    <source>
        <dbReference type="PROSITE" id="PS50893"/>
    </source>
</evidence>
<keyword evidence="3 5" id="KW-0067">ATP-binding</keyword>
<dbReference type="PROSITE" id="PS00211">
    <property type="entry name" value="ABC_TRANSPORTER_1"/>
    <property type="match status" value="1"/>
</dbReference>
<proteinExistence type="predicted"/>
<dbReference type="Gene3D" id="3.40.50.300">
    <property type="entry name" value="P-loop containing nucleotide triphosphate hydrolases"/>
    <property type="match status" value="1"/>
</dbReference>
<dbReference type="GO" id="GO:0015697">
    <property type="term" value="P:quaternary ammonium group transport"/>
    <property type="evidence" value="ECO:0007669"/>
    <property type="project" value="UniProtKB-ARBA"/>
</dbReference>
<dbReference type="GO" id="GO:0005524">
    <property type="term" value="F:ATP binding"/>
    <property type="evidence" value="ECO:0007669"/>
    <property type="project" value="UniProtKB-KW"/>
</dbReference>
<reference evidence="5 6" key="1">
    <citation type="submission" date="2020-08" db="EMBL/GenBank/DDBJ databases">
        <title>Pseudomonas sp. nov.</title>
        <authorList>
            <person name="Gieschler S."/>
            <person name="Fiedler G."/>
            <person name="Brinks E."/>
            <person name="Boehnlein C."/>
            <person name="Franz C.M.A.P."/>
            <person name="Kabisch J."/>
        </authorList>
    </citation>
    <scope>NUCLEOTIDE SEQUENCE [LARGE SCALE GENOMIC DNA]</scope>
    <source>
        <strain evidence="5 6">MBT-2</strain>
    </source>
</reference>
<dbReference type="InterPro" id="IPR013611">
    <property type="entry name" value="Transp-assoc_OB_typ2"/>
</dbReference>
<dbReference type="InterPro" id="IPR003593">
    <property type="entry name" value="AAA+_ATPase"/>
</dbReference>
<dbReference type="PANTHER" id="PTHR42781">
    <property type="entry name" value="SPERMIDINE/PUTRESCINE IMPORT ATP-BINDING PROTEIN POTA"/>
    <property type="match status" value="1"/>
</dbReference>
<dbReference type="GO" id="GO:0016887">
    <property type="term" value="F:ATP hydrolysis activity"/>
    <property type="evidence" value="ECO:0007669"/>
    <property type="project" value="InterPro"/>
</dbReference>
<dbReference type="InterPro" id="IPR027417">
    <property type="entry name" value="P-loop_NTPase"/>
</dbReference>
<keyword evidence="2" id="KW-0547">Nucleotide-binding</keyword>
<dbReference type="Proteomes" id="UP000546173">
    <property type="component" value="Unassembled WGS sequence"/>
</dbReference>
<dbReference type="InterPro" id="IPR008995">
    <property type="entry name" value="Mo/tungstate-bd_C_term_dom"/>
</dbReference>
<dbReference type="InterPro" id="IPR017871">
    <property type="entry name" value="ABC_transporter-like_CS"/>
</dbReference>
<dbReference type="SUPFAM" id="SSF50331">
    <property type="entry name" value="MOP-like"/>
    <property type="match status" value="1"/>
</dbReference>
<dbReference type="PROSITE" id="PS50893">
    <property type="entry name" value="ABC_TRANSPORTER_2"/>
    <property type="match status" value="1"/>
</dbReference>
<keyword evidence="1" id="KW-0813">Transport</keyword>
<dbReference type="SUPFAM" id="SSF52540">
    <property type="entry name" value="P-loop containing nucleoside triphosphate hydrolases"/>
    <property type="match status" value="1"/>
</dbReference>
<dbReference type="PANTHER" id="PTHR42781:SF4">
    <property type="entry name" value="SPERMIDINE_PUTRESCINE IMPORT ATP-BINDING PROTEIN POTA"/>
    <property type="match status" value="1"/>
</dbReference>
<dbReference type="AlphaFoldDB" id="A0A7X1G444"/>
<dbReference type="SMART" id="SM00382">
    <property type="entry name" value="AAA"/>
    <property type="match status" value="1"/>
</dbReference>
<gene>
    <name evidence="5" type="ORF">H7993_06575</name>
</gene>
<dbReference type="InterPro" id="IPR050093">
    <property type="entry name" value="ABC_SmlMolc_Importer"/>
</dbReference>
<evidence type="ECO:0000313" key="5">
    <source>
        <dbReference type="EMBL" id="MBC2678055.1"/>
    </source>
</evidence>
<comment type="caution">
    <text evidence="5">The sequence shown here is derived from an EMBL/GenBank/DDBJ whole genome shotgun (WGS) entry which is preliminary data.</text>
</comment>